<evidence type="ECO:0000256" key="7">
    <source>
        <dbReference type="PROSITE-ProRule" id="PRU00023"/>
    </source>
</evidence>
<dbReference type="Gene3D" id="2.60.40.2660">
    <property type="match status" value="1"/>
</dbReference>
<reference evidence="11" key="1">
    <citation type="submission" date="2016-11" db="UniProtKB">
        <authorList>
            <consortium name="WormBaseParasite"/>
        </authorList>
    </citation>
    <scope>IDENTIFICATION</scope>
</reference>
<dbReference type="PROSITE" id="PS50088">
    <property type="entry name" value="ANK_REPEAT"/>
    <property type="match status" value="7"/>
</dbReference>
<feature type="region of interest" description="Disordered" evidence="8">
    <location>
        <begin position="518"/>
        <end position="545"/>
    </location>
</feature>
<feature type="repeat" description="ANK" evidence="7">
    <location>
        <begin position="219"/>
        <end position="251"/>
    </location>
</feature>
<feature type="repeat" description="ANK" evidence="7">
    <location>
        <begin position="252"/>
        <end position="284"/>
    </location>
</feature>
<feature type="region of interest" description="Disordered" evidence="8">
    <location>
        <begin position="448"/>
        <end position="485"/>
    </location>
</feature>
<accession>A0A1I8H1Q9</accession>
<dbReference type="Gene3D" id="2.60.220.30">
    <property type="match status" value="2"/>
</dbReference>
<feature type="region of interest" description="Disordered" evidence="8">
    <location>
        <begin position="2646"/>
        <end position="2668"/>
    </location>
</feature>
<feature type="region of interest" description="Disordered" evidence="8">
    <location>
        <begin position="2439"/>
        <end position="2496"/>
    </location>
</feature>
<evidence type="ECO:0000256" key="1">
    <source>
        <dbReference type="ARBA" id="ARBA00004370"/>
    </source>
</evidence>
<feature type="compositionally biased region" description="Polar residues" evidence="8">
    <location>
        <begin position="1443"/>
        <end position="1452"/>
    </location>
</feature>
<evidence type="ECO:0000256" key="6">
    <source>
        <dbReference type="ARBA" id="ARBA00023136"/>
    </source>
</evidence>
<dbReference type="PROSITE" id="PS50297">
    <property type="entry name" value="ANK_REP_REGION"/>
    <property type="match status" value="7"/>
</dbReference>
<keyword evidence="3" id="KW-0963">Cytoplasm</keyword>
<evidence type="ECO:0000256" key="2">
    <source>
        <dbReference type="ARBA" id="ARBA00004496"/>
    </source>
</evidence>
<keyword evidence="10" id="KW-1185">Reference proteome</keyword>
<keyword evidence="6" id="KW-0472">Membrane</keyword>
<feature type="region of interest" description="Disordered" evidence="8">
    <location>
        <begin position="1330"/>
        <end position="1357"/>
    </location>
</feature>
<feature type="region of interest" description="Disordered" evidence="8">
    <location>
        <begin position="1292"/>
        <end position="1317"/>
    </location>
</feature>
<feature type="repeat" description="ANK" evidence="7">
    <location>
        <begin position="24"/>
        <end position="56"/>
    </location>
</feature>
<dbReference type="Proteomes" id="UP000095280">
    <property type="component" value="Unplaced"/>
</dbReference>
<feature type="repeat" description="ANK" evidence="7">
    <location>
        <begin position="119"/>
        <end position="151"/>
    </location>
</feature>
<feature type="domain" description="ZU5" evidence="9">
    <location>
        <begin position="620"/>
        <end position="749"/>
    </location>
</feature>
<feature type="compositionally biased region" description="Acidic residues" evidence="8">
    <location>
        <begin position="465"/>
        <end position="475"/>
    </location>
</feature>
<dbReference type="SMART" id="SM00248">
    <property type="entry name" value="ANK"/>
    <property type="match status" value="8"/>
</dbReference>
<evidence type="ECO:0000256" key="5">
    <source>
        <dbReference type="ARBA" id="ARBA00023043"/>
    </source>
</evidence>
<dbReference type="Pfam" id="PF00791">
    <property type="entry name" value="ZU5"/>
    <property type="match status" value="2"/>
</dbReference>
<feature type="region of interest" description="Disordered" evidence="8">
    <location>
        <begin position="2397"/>
        <end position="2416"/>
    </location>
</feature>
<feature type="repeat" description="ANK" evidence="7">
    <location>
        <begin position="86"/>
        <end position="118"/>
    </location>
</feature>
<feature type="region of interest" description="Disordered" evidence="8">
    <location>
        <begin position="1430"/>
        <end position="1463"/>
    </location>
</feature>
<evidence type="ECO:0000259" key="9">
    <source>
        <dbReference type="PROSITE" id="PS51145"/>
    </source>
</evidence>
<keyword evidence="4" id="KW-0677">Repeat</keyword>
<feature type="compositionally biased region" description="Basic and acidic residues" evidence="8">
    <location>
        <begin position="2462"/>
        <end position="2471"/>
    </location>
</feature>
<keyword evidence="5 7" id="KW-0040">ANK repeat</keyword>
<proteinExistence type="predicted"/>
<evidence type="ECO:0000313" key="11">
    <source>
        <dbReference type="WBParaSite" id="maker-uti_cns_0004025-snap-gene-0.8-mRNA-1"/>
    </source>
</evidence>
<evidence type="ECO:0000313" key="10">
    <source>
        <dbReference type="Proteomes" id="UP000095280"/>
    </source>
</evidence>
<dbReference type="WBParaSite" id="maker-uti_cns_0004025-snap-gene-0.8-mRNA-1">
    <property type="protein sequence ID" value="maker-uti_cns_0004025-snap-gene-0.8-mRNA-1"/>
    <property type="gene ID" value="maker-uti_cns_0004025-snap-gene-0.8"/>
</dbReference>
<feature type="repeat" description="ANK" evidence="7">
    <location>
        <begin position="185"/>
        <end position="218"/>
    </location>
</feature>
<dbReference type="SUPFAM" id="SSF48403">
    <property type="entry name" value="Ankyrin repeat"/>
    <property type="match status" value="1"/>
</dbReference>
<dbReference type="GO" id="GO:0016020">
    <property type="term" value="C:membrane"/>
    <property type="evidence" value="ECO:0007669"/>
    <property type="project" value="UniProtKB-SubCell"/>
</dbReference>
<feature type="compositionally biased region" description="Polar residues" evidence="8">
    <location>
        <begin position="2656"/>
        <end position="2668"/>
    </location>
</feature>
<dbReference type="SMART" id="SM00218">
    <property type="entry name" value="ZU5"/>
    <property type="match status" value="1"/>
</dbReference>
<organism evidence="10 11">
    <name type="scientific">Macrostomum lignano</name>
    <dbReference type="NCBI Taxonomy" id="282301"/>
    <lineage>
        <taxon>Eukaryota</taxon>
        <taxon>Metazoa</taxon>
        <taxon>Spiralia</taxon>
        <taxon>Lophotrochozoa</taxon>
        <taxon>Platyhelminthes</taxon>
        <taxon>Rhabditophora</taxon>
        <taxon>Macrostomorpha</taxon>
        <taxon>Macrostomida</taxon>
        <taxon>Macrostomidae</taxon>
        <taxon>Macrostomum</taxon>
    </lineage>
</organism>
<protein>
    <submittedName>
        <fullName evidence="11">ANK_REP_REGION domain-containing protein</fullName>
    </submittedName>
</protein>
<dbReference type="Pfam" id="PF17809">
    <property type="entry name" value="UPA_2"/>
    <property type="match status" value="1"/>
</dbReference>
<dbReference type="PRINTS" id="PR01415">
    <property type="entry name" value="ANKYRIN"/>
</dbReference>
<feature type="region of interest" description="Disordered" evidence="8">
    <location>
        <begin position="1076"/>
        <end position="1133"/>
    </location>
</feature>
<dbReference type="InterPro" id="IPR040745">
    <property type="entry name" value="Ankyrin_UPA"/>
</dbReference>
<comment type="subcellular location">
    <subcellularLocation>
        <location evidence="2">Cytoplasm</location>
    </subcellularLocation>
    <subcellularLocation>
        <location evidence="1">Membrane</location>
    </subcellularLocation>
</comment>
<dbReference type="InterPro" id="IPR000906">
    <property type="entry name" value="ZU5_dom"/>
</dbReference>
<feature type="repeat" description="ANK" evidence="7">
    <location>
        <begin position="152"/>
        <end position="184"/>
    </location>
</feature>
<dbReference type="InterPro" id="IPR051165">
    <property type="entry name" value="Multifunctional_ANK_Repeat"/>
</dbReference>
<evidence type="ECO:0000256" key="8">
    <source>
        <dbReference type="SAM" id="MobiDB-lite"/>
    </source>
</evidence>
<dbReference type="Pfam" id="PF00023">
    <property type="entry name" value="Ank"/>
    <property type="match status" value="2"/>
</dbReference>
<feature type="domain" description="ZU5" evidence="9">
    <location>
        <begin position="777"/>
        <end position="922"/>
    </location>
</feature>
<dbReference type="PANTHER" id="PTHR24123">
    <property type="entry name" value="ANKYRIN REPEAT-CONTAINING"/>
    <property type="match status" value="1"/>
</dbReference>
<name>A0A1I8H1Q9_9PLAT</name>
<feature type="compositionally biased region" description="Basic and acidic residues" evidence="8">
    <location>
        <begin position="2397"/>
        <end position="2407"/>
    </location>
</feature>
<dbReference type="Pfam" id="PF12796">
    <property type="entry name" value="Ank_2"/>
    <property type="match status" value="3"/>
</dbReference>
<dbReference type="PROSITE" id="PS51145">
    <property type="entry name" value="ZU5"/>
    <property type="match status" value="2"/>
</dbReference>
<dbReference type="InterPro" id="IPR036770">
    <property type="entry name" value="Ankyrin_rpt-contain_sf"/>
</dbReference>
<evidence type="ECO:0000256" key="3">
    <source>
        <dbReference type="ARBA" id="ARBA00022490"/>
    </source>
</evidence>
<dbReference type="InterPro" id="IPR002110">
    <property type="entry name" value="Ankyrin_rpt"/>
</dbReference>
<dbReference type="GO" id="GO:0005737">
    <property type="term" value="C:cytoplasm"/>
    <property type="evidence" value="ECO:0007669"/>
    <property type="project" value="UniProtKB-SubCell"/>
</dbReference>
<dbReference type="FunFam" id="2.60.220.30:FF:000009">
    <property type="entry name" value="Ankyrin 2, isoform G"/>
    <property type="match status" value="1"/>
</dbReference>
<dbReference type="Gene3D" id="1.25.40.20">
    <property type="entry name" value="Ankyrin repeat-containing domain"/>
    <property type="match status" value="1"/>
</dbReference>
<sequence>PAGQRGDRGAAASVWRQSGRTCKDNYTALHVAAREGHEEVATLLLDHKASLQLTTKKGATPLHNAAKYDKAGVAKPRADPNARGRNGLTPLHLAAHYNRTAVTATLLEAKANPNCVASNGYTPLHIASRKNHLDLAGQLLSAGANPRAESKSGFAPLHLAAQEGRAEMCALLCSRGAGVDQASHNGITPLHLAAQEDRVPAAEVLVVQHGGQVDPHTKAGYTPLHTASFFGQAAMVKFLLRQGAGANALTQQQFTPLHVAAQQGHLQVVSLLLEAGADPNLRNSRNWTPAHIAKKQNYINIFELLRRVTTIIENWEEEIILEETIEISKPDTVAEHVMSESDDEAATMPRPRLKDWASRPEHQQLDSVLEDGSRLNATTLMRSDSYNEWSSSADYLKDEMQYTTGRLESVIEATGPSQQEDESMQPAGSTELLLTSPFYASTVSNLALQQPQQQPTIPEEGSAVDGEDNDDEDDVFVTQPQQAPPVDKQLVVEAAGLDAKFEAEAAGQAEEDGIPVADEVPTNQSVPKLQPPSTPNPPKDKDQLEPVPFIGDAASVDETTNDIEKIGTLSSQKESAVMEQIEPSSYMSQYKEPETLTPPENYITGRDNVPPQRVPVVSGFLVSFLVDARGGAMDASRWPGLRVVIPPSAASAPTRVTCRLMRPGRVARPPQLNDGEGLACRIIELGPHNAPFNGHVLLELPHYASLREREREIVVLRSETGDTWKEHTVEATDQAVMDAVGGFFGSMESNEEMRKKRIIRVLTNSFPQYLALVTRVRQESALIGPEGGVLSSTVVSQVQAVFPEGALTKKIRVAIQALPVPADQVTRLLGPRLAVSPVVTIEPRRRKFHKPITLTIPLPRPASRGVASPGESPTLRLLCSITGGVQPATWEDITGSTPLSYVKDCVSFTTTVSARFWLMDCPNTAESADLAGRLYRDSFVVPYMARFVIYAKRHEPGEAKLRCFCITDDKMDKTLEAAEGFERKAESREVEVLDSRPQWVETVGNLAAITKGNEQLFLSFKAFRENRLACVVRVKDSSQPAVGKVAFLKDPRPTKPTDSPSLKPICTLEVALPDYQPGAESESGRPATRQWQPALPPPRSAAPGEDAIDAARDPRLPPPPPPPTAAEQEQARKAKTEAFLGLIEAMDSLVPEPDVPSPDRDLTGAVEEDIPLAAQDKAQNAAGVEDLLSKMDSMKSESMAPDSDFPDEEFAAQMRQYNARLSRNESFVVNKSQPLVAAPSICTFPTFAASFTCMSITVSLYVGYTIAILKSFCAHVFKLLVELSVPRSVAVSHSAPTRRDAQPAQGEQSAHEPQEDLKSEARRLVEEMMEPEAAAGNSQAPEVGSPNVPSEAAGFGKSETTKEYHYYEQSSSRDQEFQQTGDSKYTLESDELNEVGEGPFNKPQASVGFKAAITPMKDGKAKREEALKTEYETIETTETSMERINTSETDSAYESKTKNQTETPYHVAVSNREASNGSIETCPVITNETSEERFELTEESETDIQVCPGVTPKLEVTETPETDVQVCPGVTTELEVTETSETDVQVCPGVTTELEVTETSETDVQVYPGVTTELEVTETSETDVQVCPAVTTELEVTETSETDIQVCPGVTTETTEEQLEITETSETDIQVCPVVTTETTEEQLQVTETSETDVQVCPGVTPKLEVIETPETDVQVCPGVTTELEVTETSETDVQVCPGVTTELEVTETSETDVQVCPGVNPELEVTETSETDIQVCPGVTTETSEEQLQVTETSETDVQVCPGVISELEGTETSETDIQVCPGVTTEVEVTETSETDIQVCPGVTTETTEEQLEITETSETDIQVCPGVTTETSEEQLQVTETSETDVQVCPGVTNELEVTETSETDVQVCPGVTTELEVTETSETDIQVCPGVTTETSEEQLKVTETSETDIQVCPGVTTELKVTETSETDVQVCPAVTTELEVSETSETDIQVCPGVTTETTEEQLEITETSETDIQVCPGVTTETTEEQLQVTETSETDVQVCPGVTPKLEVTETPETDVQVCPGVTTELEVTETSETDVQVCPGVNPELEVTETSETDVQVCPGVTTELEVTETSETDVQVCPGVNPELEVTETSETDIQVCPGVTTETSEEQLQVTETSETDVQVCPGVISELEGTETSETDIQVCPGVTTELEVTETSETDIQVCPGVTTETTEEQLEITETSETDIQVCPGVTTETTEEQLQVTETSETDVQVCPGVTNELEVTETSETDVQVCPGVTNELEVTETSETDIQVCPGVTTETTEEQLEVTETSETDVQVCPGVTNELEVTETSETDIQVCPGVTTETTEEQLEVTETSETDIQVCPGVTTETTEEQLKCTDKQKQISDQLNKSGVTVSSVTRKITNTSTVIESTDLGSVHRSGKVIQQEKTGEITGDKSDAVGPDTQSRQSGNAYTIVEVGPDDMVEETIENTPTRSTGVKNDARTGRNIRKGVSKTDKKDKVSVDSSQRNSDYSEISRKTRTTTVAEAGEEMKSSDLTSKIEIIYEIEYDAQDLTPSYTHGKLLDDADLRSTASQFLDSELDRYPTLRWSDSCENIKIVTEVSDKSLLNSASLSATSTVTTTTTVRSLVTEDARDTHSVEYESTDNFTKSLTDSDEADAEAAIRAAMQNENKNSGTVRRSFGQEEQETNCSSSMDTVEETSTTTAVLRSKLEELTQLETVTESRRTTIVYELEMMENDFVPSYSRRSCYDSNQFRSTASQFLWEDLENYRDALDNSVLSQEQNRGNEENLGQSLSSLLDEDIDMEATLVNRVQQKRETWQFECDQDTENDEEEVDNDGLLTTTKSVIKRRNRTKGFAQYYESSRENLAMGSRSDLMASPINQGSFQYEEVLVDNTEAPDVESKDEVNEAGDQVSIVDAAFDRKILLRGKFVVDVEVDELSSDDLEDSDLEEKLLEDKRYISMDEEYTVEVDPREHDHFLAQGIPEEYNSFNSCRR</sequence>
<evidence type="ECO:0000256" key="4">
    <source>
        <dbReference type="ARBA" id="ARBA00022737"/>
    </source>
</evidence>
<dbReference type="PANTHER" id="PTHR24123:SF49">
    <property type="entry name" value="ANKYRIN-2-LIKE ISOFORM X1"/>
    <property type="match status" value="1"/>
</dbReference>